<dbReference type="InterPro" id="IPR007460">
    <property type="entry name" value="BrnT_toxin"/>
</dbReference>
<dbReference type="Proteomes" id="UP000580051">
    <property type="component" value="Unassembled WGS sequence"/>
</dbReference>
<gene>
    <name evidence="1" type="ORF">HKBW3S06_00151</name>
    <name evidence="2" type="ORF">HKBW3S33_01650</name>
</gene>
<evidence type="ECO:0000313" key="1">
    <source>
        <dbReference type="EMBL" id="GFP20924.1"/>
    </source>
</evidence>
<organism evidence="1 3">
    <name type="scientific">Candidatus Hakubella thermalkaliphila</name>
    <dbReference type="NCBI Taxonomy" id="2754717"/>
    <lineage>
        <taxon>Bacteria</taxon>
        <taxon>Bacillati</taxon>
        <taxon>Actinomycetota</taxon>
        <taxon>Actinomycetota incertae sedis</taxon>
        <taxon>Candidatus Hakubellales</taxon>
        <taxon>Candidatus Hakubellaceae</taxon>
        <taxon>Candidatus Hakubella</taxon>
    </lineage>
</organism>
<dbReference type="AlphaFoldDB" id="A0A6V8NNK8"/>
<protein>
    <recommendedName>
        <fullName evidence="5">BrnT family toxin</fullName>
    </recommendedName>
</protein>
<accession>A0A6V8NNK8</accession>
<name>A0A6V8NNK8_9ACTN</name>
<comment type="caution">
    <text evidence="1">The sequence shown here is derived from an EMBL/GenBank/DDBJ whole genome shotgun (WGS) entry which is preliminary data.</text>
</comment>
<evidence type="ECO:0000313" key="3">
    <source>
        <dbReference type="Proteomes" id="UP000580051"/>
    </source>
</evidence>
<keyword evidence="4" id="KW-1185">Reference proteome</keyword>
<dbReference type="Gene3D" id="3.10.450.530">
    <property type="entry name" value="Ribonuclease toxin, BrnT, of type II toxin-antitoxin system"/>
    <property type="match status" value="1"/>
</dbReference>
<reference evidence="3 4" key="1">
    <citation type="journal article" date="2020" name="Front. Microbiol.">
        <title>Single-cell genomics of novel Actinobacteria with the Wood-Ljungdahl pathway discovered in a serpentinizing system.</title>
        <authorList>
            <person name="Merino N."/>
            <person name="Kawai M."/>
            <person name="Boyd E.S."/>
            <person name="Colman D.R."/>
            <person name="McGlynn S.E."/>
            <person name="Nealson K.H."/>
            <person name="Kurokawa K."/>
            <person name="Hongoh Y."/>
        </authorList>
    </citation>
    <scope>NUCLEOTIDE SEQUENCE [LARGE SCALE GENOMIC DNA]</scope>
    <source>
        <strain evidence="1 3">S06</strain>
        <strain evidence="2 4">S33</strain>
    </source>
</reference>
<dbReference type="EMBL" id="BLRY01000149">
    <property type="protein sequence ID" value="GFP28234.1"/>
    <property type="molecule type" value="Genomic_DNA"/>
</dbReference>
<evidence type="ECO:0000313" key="2">
    <source>
        <dbReference type="EMBL" id="GFP28234.1"/>
    </source>
</evidence>
<dbReference type="RefSeq" id="WP_258187078.1">
    <property type="nucleotide sequence ID" value="NZ_BLRV01000008.1"/>
</dbReference>
<sequence>MDIRDFEWNAKVVEKVIRKHGVLPHEVEEIFQGRKKIRAHAGVYHALGRSKEGKYLFAVFRRKGDSVKIITARPMTESEKKLYRR</sequence>
<dbReference type="Pfam" id="PF04365">
    <property type="entry name" value="BrnT_toxin"/>
    <property type="match status" value="1"/>
</dbReference>
<dbReference type="InterPro" id="IPR038573">
    <property type="entry name" value="BrnT_sf"/>
</dbReference>
<evidence type="ECO:0008006" key="5">
    <source>
        <dbReference type="Google" id="ProtNLM"/>
    </source>
</evidence>
<dbReference type="EMBL" id="BLRV01000008">
    <property type="protein sequence ID" value="GFP20924.1"/>
    <property type="molecule type" value="Genomic_DNA"/>
</dbReference>
<proteinExistence type="predicted"/>
<evidence type="ECO:0000313" key="4">
    <source>
        <dbReference type="Proteomes" id="UP000591948"/>
    </source>
</evidence>
<dbReference type="Proteomes" id="UP000591948">
    <property type="component" value="Unassembled WGS sequence"/>
</dbReference>